<accession>A0ABY0A9A9</accession>
<dbReference type="Pfam" id="PF13289">
    <property type="entry name" value="SIR2_2"/>
    <property type="match status" value="1"/>
</dbReference>
<protein>
    <recommendedName>
        <fullName evidence="1">Novel STAND NTPase 5 domain-containing protein</fullName>
    </recommendedName>
</protein>
<evidence type="ECO:0000313" key="2">
    <source>
        <dbReference type="EMBL" id="RSZ38624.1"/>
    </source>
</evidence>
<dbReference type="Pfam" id="PF25199">
    <property type="entry name" value="nSTAND_NTPase5"/>
    <property type="match status" value="1"/>
</dbReference>
<dbReference type="CDD" id="cd01120">
    <property type="entry name" value="RecA-like_superfamily"/>
    <property type="match status" value="1"/>
</dbReference>
<evidence type="ECO:0000313" key="3">
    <source>
        <dbReference type="Proteomes" id="UP000271137"/>
    </source>
</evidence>
<proteinExistence type="predicted"/>
<name>A0ABY0A9A9_9BURK</name>
<reference evidence="2 3" key="1">
    <citation type="submission" date="2018-12" db="EMBL/GenBank/DDBJ databases">
        <title>The genome sequences of strain 502.</title>
        <authorList>
            <person name="Gao J."/>
            <person name="Sun J."/>
        </authorList>
    </citation>
    <scope>NUCLEOTIDE SEQUENCE [LARGE SCALE GENOMIC DNA]</scope>
    <source>
        <strain evidence="2 3">502</strain>
    </source>
</reference>
<keyword evidence="3" id="KW-1185">Reference proteome</keyword>
<comment type="caution">
    <text evidence="2">The sequence shown here is derived from an EMBL/GenBank/DDBJ whole genome shotgun (WGS) entry which is preliminary data.</text>
</comment>
<dbReference type="SUPFAM" id="SSF52540">
    <property type="entry name" value="P-loop containing nucleoside triphosphate hydrolases"/>
    <property type="match status" value="1"/>
</dbReference>
<dbReference type="PROSITE" id="PS51257">
    <property type="entry name" value="PROKAR_LIPOPROTEIN"/>
    <property type="match status" value="1"/>
</dbReference>
<gene>
    <name evidence="2" type="ORF">EJO66_09550</name>
</gene>
<dbReference type="InterPro" id="IPR057574">
    <property type="entry name" value="nSTAND_NTPase5_dom"/>
</dbReference>
<sequence>MNKQILQEIKKGNLTLFLGAGASYGCTTSGGAPVPGAIDLAKLIASEAGMKYEDESLDVVYEAGREQLGKRLDQLLENSFRHVTPSSQYNTIASYVWRRIYTLNIDDGLDFALAKHSQQKVNKLASKDPVIEKDVFFQKLEYIKLNGTADRLQDGIIFSPSEYARGTNEHLPWYSQCGSDFVRTPMLFIGTQLNEPLLKFHIERYQALNHGSHGISYVIAKSATEIQIRSLKKYKIEFIQGKIEDFASWLQEELPSPPTVNEIAQENIPQLRGLMAASKPSEFANLFEHVIPVRRDTLPVPSVTDDSTIKAFYKGFKPSWDDIVRGVPAQLEVFDSSISLLENLHATQTTRLLPILGPAGSGKTTLLMQLCLHFSGDPVRQVFFINSEPTSLLETLIAIEETAKHAKEVIVAIDNIEFSTEHLAHALKSLRLKKTLVIGAEREGTWNRRGKHTLKDLYFEPVLVREFTSEDAKKILAQLQKYGSWTRLGKMSEKNRIRELVEKSKKQLLIALMEATLGRGFQEIIEGEYAAISSQEEKLFLVTIALATDRRCDAPVSLVDRALDKMSILRNATAFADDLAGIIHMNYGKLSARHPVYAKYLIDRVIDPTLAAKAINGLLQAFADYKAPVIQNIPKSEAVLYKSLINHTFLYETLKGHEDRIIQTYRKLEKKFESDGLFWLQYGLALRDFHDHPGALEKLKIACSAYPMPHTLHALGQQLLLTAAHTEMAQIAIGLADEAKQILEKLDDIIESDDTYPVVTLAEGYTEVLRRHGTAAEARSTANRYALLLENRSKRNPGHDRLRMAYERLFKFATLGIWQN</sequence>
<evidence type="ECO:0000259" key="1">
    <source>
        <dbReference type="Pfam" id="PF25199"/>
    </source>
</evidence>
<dbReference type="InterPro" id="IPR027417">
    <property type="entry name" value="P-loop_NTPase"/>
</dbReference>
<organism evidence="2 3">
    <name type="scientific">Variovorax beijingensis</name>
    <dbReference type="NCBI Taxonomy" id="2496117"/>
    <lineage>
        <taxon>Bacteria</taxon>
        <taxon>Pseudomonadati</taxon>
        <taxon>Pseudomonadota</taxon>
        <taxon>Betaproteobacteria</taxon>
        <taxon>Burkholderiales</taxon>
        <taxon>Comamonadaceae</taxon>
        <taxon>Variovorax</taxon>
    </lineage>
</organism>
<feature type="domain" description="Novel STAND NTPase 5" evidence="1">
    <location>
        <begin position="311"/>
        <end position="451"/>
    </location>
</feature>
<dbReference type="Gene3D" id="3.40.50.300">
    <property type="entry name" value="P-loop containing nucleotide triphosphate hydrolases"/>
    <property type="match status" value="1"/>
</dbReference>
<dbReference type="RefSeq" id="WP_125965169.1">
    <property type="nucleotide sequence ID" value="NZ_RXFQ01000005.1"/>
</dbReference>
<dbReference type="Proteomes" id="UP000271137">
    <property type="component" value="Unassembled WGS sequence"/>
</dbReference>
<dbReference type="EMBL" id="RXFQ01000005">
    <property type="protein sequence ID" value="RSZ38624.1"/>
    <property type="molecule type" value="Genomic_DNA"/>
</dbReference>